<accession>S3L1P7</accession>
<name>S3L1P7_TREMA</name>
<evidence type="ECO:0000259" key="5">
    <source>
        <dbReference type="PROSITE" id="PS50893"/>
    </source>
</evidence>
<dbReference type="SUPFAM" id="SSF52540">
    <property type="entry name" value="P-loop containing nucleoside triphosphate hydrolases"/>
    <property type="match status" value="1"/>
</dbReference>
<dbReference type="GO" id="GO:0140359">
    <property type="term" value="F:ABC-type transporter activity"/>
    <property type="evidence" value="ECO:0007669"/>
    <property type="project" value="InterPro"/>
</dbReference>
<protein>
    <recommendedName>
        <fullName evidence="5">ABC transporter domain-containing protein</fullName>
    </recommendedName>
</protein>
<dbReference type="PROSITE" id="PS50893">
    <property type="entry name" value="ABC_TRANSPORTER_2"/>
    <property type="match status" value="1"/>
</dbReference>
<dbReference type="STRING" id="1125699.HMPREF9194_01008"/>
<reference evidence="6 7" key="1">
    <citation type="submission" date="2013-04" db="EMBL/GenBank/DDBJ databases">
        <title>The Genome Sequence of Treponema maltophilum ATCC 51939.</title>
        <authorList>
            <consortium name="The Broad Institute Genomics Platform"/>
            <person name="Earl A."/>
            <person name="Ward D."/>
            <person name="Feldgarden M."/>
            <person name="Gevers D."/>
            <person name="Leonetti C."/>
            <person name="Blanton J.M."/>
            <person name="Dewhirst F.E."/>
            <person name="Izard J."/>
            <person name="Walker B."/>
            <person name="Young S."/>
            <person name="Zeng Q."/>
            <person name="Gargeya S."/>
            <person name="Fitzgerald M."/>
            <person name="Haas B."/>
            <person name="Abouelleil A."/>
            <person name="Allen A.W."/>
            <person name="Alvarado L."/>
            <person name="Arachchi H.M."/>
            <person name="Berlin A.M."/>
            <person name="Chapman S.B."/>
            <person name="Gainer-Dewar J."/>
            <person name="Goldberg J."/>
            <person name="Griggs A."/>
            <person name="Gujja S."/>
            <person name="Hansen M."/>
            <person name="Howarth C."/>
            <person name="Imamovic A."/>
            <person name="Ireland A."/>
            <person name="Larimer J."/>
            <person name="McCowan C."/>
            <person name="Murphy C."/>
            <person name="Pearson M."/>
            <person name="Poon T.W."/>
            <person name="Priest M."/>
            <person name="Roberts A."/>
            <person name="Saif S."/>
            <person name="Shea T."/>
            <person name="Sisk P."/>
            <person name="Sykes S."/>
            <person name="Wortman J."/>
            <person name="Nusbaum C."/>
            <person name="Birren B."/>
        </authorList>
    </citation>
    <scope>NUCLEOTIDE SEQUENCE [LARGE SCALE GENOMIC DNA]</scope>
    <source>
        <strain evidence="6 7">ATCC 51939</strain>
    </source>
</reference>
<dbReference type="PANTHER" id="PTHR46743:SF2">
    <property type="entry name" value="TEICHOIC ACIDS EXPORT ATP-BINDING PROTEIN TAGH"/>
    <property type="match status" value="1"/>
</dbReference>
<dbReference type="HOGENOM" id="CLU_000604_101_4_12"/>
<dbReference type="InterPro" id="IPR003593">
    <property type="entry name" value="AAA+_ATPase"/>
</dbReference>
<dbReference type="InterPro" id="IPR003439">
    <property type="entry name" value="ABC_transporter-like_ATP-bd"/>
</dbReference>
<comment type="caution">
    <text evidence="6">The sequence shown here is derived from an EMBL/GenBank/DDBJ whole genome shotgun (WGS) entry which is preliminary data.</text>
</comment>
<dbReference type="OrthoDB" id="9778870at2"/>
<dbReference type="SMART" id="SM00382">
    <property type="entry name" value="AAA"/>
    <property type="match status" value="1"/>
</dbReference>
<dbReference type="Proteomes" id="UP000014541">
    <property type="component" value="Unassembled WGS sequence"/>
</dbReference>
<proteinExistence type="inferred from homology"/>
<evidence type="ECO:0000256" key="2">
    <source>
        <dbReference type="ARBA" id="ARBA00022448"/>
    </source>
</evidence>
<dbReference type="PANTHER" id="PTHR46743">
    <property type="entry name" value="TEICHOIC ACIDS EXPORT ATP-BINDING PROTEIN TAGH"/>
    <property type="match status" value="1"/>
</dbReference>
<dbReference type="AlphaFoldDB" id="S3L1P7"/>
<keyword evidence="3" id="KW-0547">Nucleotide-binding</keyword>
<keyword evidence="4" id="KW-0067">ATP-binding</keyword>
<evidence type="ECO:0000256" key="1">
    <source>
        <dbReference type="ARBA" id="ARBA00005417"/>
    </source>
</evidence>
<dbReference type="RefSeq" id="WP_016525300.1">
    <property type="nucleotide sequence ID" value="NZ_KE332518.1"/>
</dbReference>
<dbReference type="PATRIC" id="fig|1125699.3.peg.1030"/>
<gene>
    <name evidence="6" type="ORF">HMPREF9194_01008</name>
</gene>
<dbReference type="GO" id="GO:0016887">
    <property type="term" value="F:ATP hydrolysis activity"/>
    <property type="evidence" value="ECO:0007669"/>
    <property type="project" value="InterPro"/>
</dbReference>
<dbReference type="Gene3D" id="3.40.50.300">
    <property type="entry name" value="P-loop containing nucleotide triphosphate hydrolases"/>
    <property type="match status" value="1"/>
</dbReference>
<dbReference type="GO" id="GO:0016020">
    <property type="term" value="C:membrane"/>
    <property type="evidence" value="ECO:0007669"/>
    <property type="project" value="InterPro"/>
</dbReference>
<dbReference type="EMBL" id="ATFF01000006">
    <property type="protein sequence ID" value="EPF30689.1"/>
    <property type="molecule type" value="Genomic_DNA"/>
</dbReference>
<dbReference type="InterPro" id="IPR015860">
    <property type="entry name" value="ABC_transpr_TagH-like"/>
</dbReference>
<dbReference type="InterPro" id="IPR050683">
    <property type="entry name" value="Bact_Polysacc_Export_ATP-bd"/>
</dbReference>
<dbReference type="Pfam" id="PF00005">
    <property type="entry name" value="ABC_tran"/>
    <property type="match status" value="1"/>
</dbReference>
<dbReference type="InterPro" id="IPR027417">
    <property type="entry name" value="P-loop_NTPase"/>
</dbReference>
<keyword evidence="2" id="KW-0813">Transport</keyword>
<comment type="similarity">
    <text evidence="1">Belongs to the ABC transporter superfamily.</text>
</comment>
<dbReference type="GO" id="GO:0005524">
    <property type="term" value="F:ATP binding"/>
    <property type="evidence" value="ECO:0007669"/>
    <property type="project" value="UniProtKB-KW"/>
</dbReference>
<evidence type="ECO:0000256" key="3">
    <source>
        <dbReference type="ARBA" id="ARBA00022741"/>
    </source>
</evidence>
<organism evidence="6 7">
    <name type="scientific">Treponema maltophilum ATCC 51939</name>
    <dbReference type="NCBI Taxonomy" id="1125699"/>
    <lineage>
        <taxon>Bacteria</taxon>
        <taxon>Pseudomonadati</taxon>
        <taxon>Spirochaetota</taxon>
        <taxon>Spirochaetia</taxon>
        <taxon>Spirochaetales</taxon>
        <taxon>Treponemataceae</taxon>
        <taxon>Treponema</taxon>
    </lineage>
</organism>
<evidence type="ECO:0000313" key="6">
    <source>
        <dbReference type="EMBL" id="EPF30689.1"/>
    </source>
</evidence>
<dbReference type="CDD" id="cd03220">
    <property type="entry name" value="ABC_KpsT_Wzt"/>
    <property type="match status" value="1"/>
</dbReference>
<evidence type="ECO:0000256" key="4">
    <source>
        <dbReference type="ARBA" id="ARBA00022840"/>
    </source>
</evidence>
<feature type="domain" description="ABC transporter" evidence="5">
    <location>
        <begin position="46"/>
        <end position="266"/>
    </location>
</feature>
<dbReference type="eggNOG" id="COG1134">
    <property type="taxonomic scope" value="Bacteria"/>
</dbReference>
<sequence length="428" mass="48164">MSDIAIKAEHLSKYYRLGVINNGTLFRDIQTWIAIKRGKPDPHSKIGEHKYDGTDDGFWALKDLNFEIKQGDRVGIIGKNGAGKSTLLKILSRITAPTEGCVKIRGRVASLLEVGTGFHGELTGRENVYLNGAILGMKKKEVDRKIDEIIDFSGIEKHIDTPVKRYSSGMYVRLAFAVAAHLDSEILIADEVLAVGDAEFQKKALGKMNELSTGQGRTVLFVSHNMAAVKSLCNKGMILEKGKIKFQSDNIDEAIGEYQNLAITKVSDDYIWKNVNKIENEFITVNHIKIISHPYSNNVEKNLIQGNNYFLEFNIFINKKNPLLTLYYIIYTELGVKVMESAFSDSGKEVSDALNEGDNIVIAELPTKELMPGKYRIEILSSIKNVEYIIDYNTIGMVITLLPDEKHMTLYENRKSILFTNKNWSIMQ</sequence>
<evidence type="ECO:0000313" key="7">
    <source>
        <dbReference type="Proteomes" id="UP000014541"/>
    </source>
</evidence>
<keyword evidence="7" id="KW-1185">Reference proteome</keyword>